<dbReference type="UniPathway" id="UPA00232"/>
<dbReference type="EMBL" id="CP032829">
    <property type="protein sequence ID" value="AYJ86597.1"/>
    <property type="molecule type" value="Genomic_DNA"/>
</dbReference>
<dbReference type="InterPro" id="IPR018168">
    <property type="entry name" value="Ubi_Hdrlase_CS"/>
</dbReference>
<evidence type="ECO:0000256" key="7">
    <source>
        <dbReference type="ARBA" id="ARBA00023033"/>
    </source>
</evidence>
<gene>
    <name evidence="9" type="ORF">D3Y57_12235</name>
</gene>
<dbReference type="PANTHER" id="PTHR43876:SF25">
    <property type="entry name" value="MONOOXYGENASE NMA2164"/>
    <property type="match status" value="1"/>
</dbReference>
<dbReference type="GO" id="GO:0006744">
    <property type="term" value="P:ubiquinone biosynthetic process"/>
    <property type="evidence" value="ECO:0007669"/>
    <property type="project" value="UniProtKB-UniPathway"/>
</dbReference>
<reference evidence="9 10" key="1">
    <citation type="submission" date="2018-09" db="EMBL/GenBank/DDBJ databases">
        <title>Sphingomonas peninsula sp. nov., isolated from fildes peninsula, Antarctic soil.</title>
        <authorList>
            <person name="Yingchao G."/>
        </authorList>
    </citation>
    <scope>NUCLEOTIDE SEQUENCE [LARGE SCALE GENOMIC DNA]</scope>
    <source>
        <strain evidence="9 10">YZ-8</strain>
    </source>
</reference>
<evidence type="ECO:0000256" key="6">
    <source>
        <dbReference type="ARBA" id="ARBA00023002"/>
    </source>
</evidence>
<dbReference type="FunFam" id="3.50.50.60:FF:000021">
    <property type="entry name" value="Ubiquinone biosynthesis monooxygenase COQ6"/>
    <property type="match status" value="1"/>
</dbReference>
<keyword evidence="6" id="KW-0560">Oxidoreductase</keyword>
<protein>
    <submittedName>
        <fullName evidence="9">FAD-dependent oxidoreductase</fullName>
    </submittedName>
</protein>
<evidence type="ECO:0000256" key="1">
    <source>
        <dbReference type="ARBA" id="ARBA00001974"/>
    </source>
</evidence>
<feature type="domain" description="FAD-binding" evidence="8">
    <location>
        <begin position="4"/>
        <end position="335"/>
    </location>
</feature>
<comment type="pathway">
    <text evidence="2">Cofactor biosynthesis; ubiquinone biosynthesis.</text>
</comment>
<evidence type="ECO:0000313" key="9">
    <source>
        <dbReference type="EMBL" id="AYJ86597.1"/>
    </source>
</evidence>
<dbReference type="PANTHER" id="PTHR43876">
    <property type="entry name" value="UBIQUINONE BIOSYNTHESIS MONOOXYGENASE COQ6, MITOCHONDRIAL"/>
    <property type="match status" value="1"/>
</dbReference>
<evidence type="ECO:0000259" key="8">
    <source>
        <dbReference type="Pfam" id="PF01494"/>
    </source>
</evidence>
<evidence type="ECO:0000313" key="10">
    <source>
        <dbReference type="Proteomes" id="UP000276254"/>
    </source>
</evidence>
<dbReference type="GO" id="GO:0016705">
    <property type="term" value="F:oxidoreductase activity, acting on paired donors, with incorporation or reduction of molecular oxygen"/>
    <property type="evidence" value="ECO:0007669"/>
    <property type="project" value="InterPro"/>
</dbReference>
<comment type="similarity">
    <text evidence="3">Belongs to the UbiH/COQ6 family.</text>
</comment>
<evidence type="ECO:0000256" key="2">
    <source>
        <dbReference type="ARBA" id="ARBA00004749"/>
    </source>
</evidence>
<comment type="cofactor">
    <cofactor evidence="1">
        <name>FAD</name>
        <dbReference type="ChEBI" id="CHEBI:57692"/>
    </cofactor>
</comment>
<dbReference type="OrthoDB" id="9796623at2"/>
<keyword evidence="10" id="KW-1185">Reference proteome</keyword>
<dbReference type="PRINTS" id="PR00420">
    <property type="entry name" value="RNGMNOXGNASE"/>
</dbReference>
<dbReference type="GO" id="GO:0110142">
    <property type="term" value="C:ubiquinone biosynthesis complex"/>
    <property type="evidence" value="ECO:0007669"/>
    <property type="project" value="UniProtKB-ARBA"/>
</dbReference>
<dbReference type="RefSeq" id="WP_121153222.1">
    <property type="nucleotide sequence ID" value="NZ_CP032829.1"/>
</dbReference>
<dbReference type="Proteomes" id="UP000276254">
    <property type="component" value="Chromosome"/>
</dbReference>
<dbReference type="Pfam" id="PF01494">
    <property type="entry name" value="FAD_binding_3"/>
    <property type="match status" value="1"/>
</dbReference>
<keyword evidence="5" id="KW-0274">FAD</keyword>
<dbReference type="KEGG" id="spha:D3Y57_12235"/>
<accession>A0A494TB40</accession>
<dbReference type="NCBIfam" id="TIGR01988">
    <property type="entry name" value="Ubi-OHases"/>
    <property type="match status" value="1"/>
</dbReference>
<dbReference type="PROSITE" id="PS01304">
    <property type="entry name" value="UBIH"/>
    <property type="match status" value="1"/>
</dbReference>
<dbReference type="InterPro" id="IPR051205">
    <property type="entry name" value="UbiH/COQ6_monooxygenase"/>
</dbReference>
<dbReference type="Gene3D" id="3.50.50.60">
    <property type="entry name" value="FAD/NAD(P)-binding domain"/>
    <property type="match status" value="2"/>
</dbReference>
<dbReference type="GO" id="GO:0004497">
    <property type="term" value="F:monooxygenase activity"/>
    <property type="evidence" value="ECO:0007669"/>
    <property type="project" value="UniProtKB-KW"/>
</dbReference>
<dbReference type="InterPro" id="IPR002938">
    <property type="entry name" value="FAD-bd"/>
</dbReference>
<sequence length="401" mass="42287">MQRADVLILGGGLVGLTTALALDAHGLTSVVIDPADPAKMLTANFDGRASAIASASWRMLEAIGVASRLDTQGCKIRRIEVRDGLSKNPLDFTPTDGEALGIMVENRLVRRALYEAALAAEHVTLKAPARATSVTRGPSGVHAVLDDGSTIDADLLIAAEGRNSPTRAAAGIRTASWKYDHTAIISAFDHSIPHDNVAHEIFYPAGPFALLPMLPGNRSALVWTVTAKDAPGILALSDHAFAVEAHKRTGGLLGELSAAAPRSSYPLSFHHAAVITGERLALVGDAAHGIHPIAGQGLNLGFRDVAALVEVLVEGSRLGLDLADVQLLARYQSWRSFDTLMVATATDTLTRLFGIPGRPARAVRRFGLGAVRRIAPLKSMFMAEARGETGALPKLLQGITI</sequence>
<dbReference type="SUPFAM" id="SSF51905">
    <property type="entry name" value="FAD/NAD(P)-binding domain"/>
    <property type="match status" value="1"/>
</dbReference>
<evidence type="ECO:0000256" key="4">
    <source>
        <dbReference type="ARBA" id="ARBA00022630"/>
    </source>
</evidence>
<dbReference type="InterPro" id="IPR036188">
    <property type="entry name" value="FAD/NAD-bd_sf"/>
</dbReference>
<dbReference type="GO" id="GO:0071949">
    <property type="term" value="F:FAD binding"/>
    <property type="evidence" value="ECO:0007669"/>
    <property type="project" value="InterPro"/>
</dbReference>
<proteinExistence type="inferred from homology"/>
<evidence type="ECO:0000256" key="5">
    <source>
        <dbReference type="ARBA" id="ARBA00022827"/>
    </source>
</evidence>
<dbReference type="InterPro" id="IPR010971">
    <property type="entry name" value="UbiH/COQ6"/>
</dbReference>
<keyword evidence="4" id="KW-0285">Flavoprotein</keyword>
<keyword evidence="7" id="KW-0503">Monooxygenase</keyword>
<organism evidence="9 10">
    <name type="scientific">Sphingomonas paeninsulae</name>
    <dbReference type="NCBI Taxonomy" id="2319844"/>
    <lineage>
        <taxon>Bacteria</taxon>
        <taxon>Pseudomonadati</taxon>
        <taxon>Pseudomonadota</taxon>
        <taxon>Alphaproteobacteria</taxon>
        <taxon>Sphingomonadales</taxon>
        <taxon>Sphingomonadaceae</taxon>
        <taxon>Sphingomonas</taxon>
    </lineage>
</organism>
<evidence type="ECO:0000256" key="3">
    <source>
        <dbReference type="ARBA" id="ARBA00005349"/>
    </source>
</evidence>
<dbReference type="AlphaFoldDB" id="A0A494TB40"/>
<name>A0A494TB40_SPHPE</name>